<protein>
    <submittedName>
        <fullName evidence="3">LigA</fullName>
    </submittedName>
</protein>
<feature type="compositionally biased region" description="Basic residues" evidence="1">
    <location>
        <begin position="386"/>
        <end position="400"/>
    </location>
</feature>
<proteinExistence type="predicted"/>
<dbReference type="Proteomes" id="UP000038045">
    <property type="component" value="Unplaced"/>
</dbReference>
<feature type="region of interest" description="Disordered" evidence="1">
    <location>
        <begin position="1"/>
        <end position="67"/>
    </location>
</feature>
<sequence>MRPHPNSALQPPARTEHQPAGCAHDHGQHRAHDHADHQTALGMTDEARPEPVDQIEEGIEPADAGEGLRQAVDQVEGARQEGHRHDHEILHRRQVVELLRPQPRQHPDHTHQQGGDQAEPDDQGDVGQTQLGEGHDADRRHQADRHPARRRAQGEADGQLQRAERRGQEVGGGAHDLGLDQAGRGVGEGVLQDRHHDQARSHELGEGRAVQRRPRPLQRHHEDHHVEQGRHHRRRHRLGAHLPEAADLLQVEGAQPHPVDPVIATGLRQAVRRGGRGVGTGGAEIRTPAQDIESDFSAGGRHEPRLDRRPRRRAQEAVAGRPVSEPDRQGPWRRRDPQRRDRQGAPPGPVRPGRSVATRAHHLPPGPSARRRPGRAGAGAVGTAPHRGRSPAPGRHRRRVPGSDARAGTGRHRDRADAGRAHVQMADRRPLDQRVQLLRPPRLGRRLLRRTRPRRLPAPGPQERRQGRLVRPGPQPAPVHLSLLSLATRSLAA</sequence>
<evidence type="ECO:0000313" key="3">
    <source>
        <dbReference type="WBParaSite" id="PTRK_0001424500.1"/>
    </source>
</evidence>
<feature type="compositionally biased region" description="Basic residues" evidence="1">
    <location>
        <begin position="442"/>
        <end position="455"/>
    </location>
</feature>
<organism evidence="2 3">
    <name type="scientific">Parastrongyloides trichosuri</name>
    <name type="common">Possum-specific nematode worm</name>
    <dbReference type="NCBI Taxonomy" id="131310"/>
    <lineage>
        <taxon>Eukaryota</taxon>
        <taxon>Metazoa</taxon>
        <taxon>Ecdysozoa</taxon>
        <taxon>Nematoda</taxon>
        <taxon>Chromadorea</taxon>
        <taxon>Rhabditida</taxon>
        <taxon>Tylenchina</taxon>
        <taxon>Panagrolaimomorpha</taxon>
        <taxon>Strongyloidoidea</taxon>
        <taxon>Strongyloididae</taxon>
        <taxon>Parastrongyloides</taxon>
    </lineage>
</organism>
<reference evidence="3" key="1">
    <citation type="submission" date="2017-02" db="UniProtKB">
        <authorList>
            <consortium name="WormBaseParasite"/>
        </authorList>
    </citation>
    <scope>IDENTIFICATION</scope>
</reference>
<name>A0A0N4ZZD8_PARTI</name>
<feature type="compositionally biased region" description="Basic and acidic residues" evidence="1">
    <location>
        <begin position="191"/>
        <end position="206"/>
    </location>
</feature>
<evidence type="ECO:0000256" key="1">
    <source>
        <dbReference type="SAM" id="MobiDB-lite"/>
    </source>
</evidence>
<feature type="region of interest" description="Disordered" evidence="1">
    <location>
        <begin position="273"/>
        <end position="481"/>
    </location>
</feature>
<dbReference type="WBParaSite" id="PTRK_0001424500.1">
    <property type="protein sequence ID" value="PTRK_0001424500.1"/>
    <property type="gene ID" value="PTRK_0001424500"/>
</dbReference>
<feature type="compositionally biased region" description="Basic and acidic residues" evidence="1">
    <location>
        <begin position="23"/>
        <end position="37"/>
    </location>
</feature>
<keyword evidence="2" id="KW-1185">Reference proteome</keyword>
<feature type="region of interest" description="Disordered" evidence="1">
    <location>
        <begin position="104"/>
        <end position="236"/>
    </location>
</feature>
<evidence type="ECO:0000313" key="2">
    <source>
        <dbReference type="Proteomes" id="UP000038045"/>
    </source>
</evidence>
<dbReference type="AlphaFoldDB" id="A0A0N4ZZD8"/>
<accession>A0A0N4ZZD8</accession>
<feature type="compositionally biased region" description="Basic and acidic residues" evidence="1">
    <location>
        <begin position="324"/>
        <end position="343"/>
    </location>
</feature>
<feature type="compositionally biased region" description="Basic and acidic residues" evidence="1">
    <location>
        <begin position="219"/>
        <end position="229"/>
    </location>
</feature>
<feature type="compositionally biased region" description="Basic and acidic residues" evidence="1">
    <location>
        <begin position="133"/>
        <end position="146"/>
    </location>
</feature>
<feature type="compositionally biased region" description="Basic and acidic residues" evidence="1">
    <location>
        <begin position="414"/>
        <end position="432"/>
    </location>
</feature>